<evidence type="ECO:0000313" key="3">
    <source>
        <dbReference type="Proteomes" id="UP000275225"/>
    </source>
</evidence>
<accession>A0A3N6W3D4</accession>
<organism evidence="2 3">
    <name type="scientific">Aeromicrobium camelliae</name>
    <dbReference type="NCBI Taxonomy" id="1538144"/>
    <lineage>
        <taxon>Bacteria</taxon>
        <taxon>Bacillati</taxon>
        <taxon>Actinomycetota</taxon>
        <taxon>Actinomycetes</taxon>
        <taxon>Propionibacteriales</taxon>
        <taxon>Nocardioidaceae</taxon>
        <taxon>Aeromicrobium</taxon>
    </lineage>
</organism>
<dbReference type="PANTHER" id="PTHR30121">
    <property type="entry name" value="UNCHARACTERIZED PROTEIN YJGR-RELATED"/>
    <property type="match status" value="1"/>
</dbReference>
<keyword evidence="3" id="KW-1185">Reference proteome</keyword>
<sequence>MAAALKAGAGKRVKAPKPGSRGWRTPGGGASGYLAPPDQWRASTVQVCGLWPFAAGSGVPSVGVPLGRALGATNRGATVCCDPISWFQEGNLILNPSVYVLGLPAMGKSTLIRRMSLGLAGFGVTPLFFGDLKPDYVDLVEAMGGQVIPLGRGRGGLNVLDPGAALAAAERLDGEARRQVLADMRTRRHTMVGALLTLMRRTPPTVLEDNIVGRALRILDDRHEGIPVLGDLLNLIRSAPDELRQMALDRGELDRYRATTQDLEAALIALVDDDRLGALFNTQTTETMDLSRPVVFDVSSLNDEDDAIKAAVLMSCWSAGFGAINVTHALADAGLEPQRRFFVVLDELWRTLRTAPGLVDRVDALTRLNRQWGVGQAMISHTTDDLKALPSAEDRAKALGFVERAGFVVLGGVPSREVDALSAVISLSEAEADLVTRWSSPDSWNSTGGATGHRPGLGKFLIKVGSRPGIPVQVQLTEIEHAVNDTNKRWHGQRPSAIGQE</sequence>
<dbReference type="Gene3D" id="3.40.50.300">
    <property type="entry name" value="P-loop containing nucleotide triphosphate hydrolases"/>
    <property type="match status" value="1"/>
</dbReference>
<name>A0A3N6W3D4_9ACTN</name>
<reference evidence="2 3" key="1">
    <citation type="submission" date="2018-11" db="EMBL/GenBank/DDBJ databases">
        <authorList>
            <person name="Li F."/>
        </authorList>
    </citation>
    <scope>NUCLEOTIDE SEQUENCE [LARGE SCALE GENOMIC DNA]</scope>
    <source>
        <strain evidence="2 3">YS17T</strain>
    </source>
</reference>
<dbReference type="EMBL" id="RQJX01000028">
    <property type="protein sequence ID" value="RQN02036.1"/>
    <property type="molecule type" value="Genomic_DNA"/>
</dbReference>
<dbReference type="AlphaFoldDB" id="A0A3N6W3D4"/>
<evidence type="ECO:0000313" key="2">
    <source>
        <dbReference type="EMBL" id="RQN02036.1"/>
    </source>
</evidence>
<dbReference type="SUPFAM" id="SSF52540">
    <property type="entry name" value="P-loop containing nucleoside triphosphate hydrolases"/>
    <property type="match status" value="1"/>
</dbReference>
<comment type="caution">
    <text evidence="2">The sequence shown here is derived from an EMBL/GenBank/DDBJ whole genome shotgun (WGS) entry which is preliminary data.</text>
</comment>
<dbReference type="OrthoDB" id="9804380at2"/>
<feature type="region of interest" description="Disordered" evidence="1">
    <location>
        <begin position="1"/>
        <end position="29"/>
    </location>
</feature>
<dbReference type="PANTHER" id="PTHR30121:SF6">
    <property type="entry name" value="SLR6007 PROTEIN"/>
    <property type="match status" value="1"/>
</dbReference>
<protein>
    <submittedName>
        <fullName evidence="2">ATP/GTP-binding protein</fullName>
    </submittedName>
</protein>
<dbReference type="InterPro" id="IPR051162">
    <property type="entry name" value="T4SS_component"/>
</dbReference>
<dbReference type="Proteomes" id="UP000275225">
    <property type="component" value="Unassembled WGS sequence"/>
</dbReference>
<evidence type="ECO:0000256" key="1">
    <source>
        <dbReference type="SAM" id="MobiDB-lite"/>
    </source>
</evidence>
<dbReference type="InterPro" id="IPR027417">
    <property type="entry name" value="P-loop_NTPase"/>
</dbReference>
<proteinExistence type="predicted"/>
<gene>
    <name evidence="2" type="ORF">EHW97_14745</name>
</gene>